<organism evidence="3">
    <name type="scientific">marine metagenome</name>
    <dbReference type="NCBI Taxonomy" id="408172"/>
    <lineage>
        <taxon>unclassified sequences</taxon>
        <taxon>metagenomes</taxon>
        <taxon>ecological metagenomes</taxon>
    </lineage>
</organism>
<proteinExistence type="predicted"/>
<dbReference type="GO" id="GO:0008757">
    <property type="term" value="F:S-adenosylmethionine-dependent methyltransferase activity"/>
    <property type="evidence" value="ECO:0007669"/>
    <property type="project" value="InterPro"/>
</dbReference>
<reference evidence="3" key="1">
    <citation type="submission" date="2018-05" db="EMBL/GenBank/DDBJ databases">
        <authorList>
            <person name="Lanie J.A."/>
            <person name="Ng W.-L."/>
            <person name="Kazmierczak K.M."/>
            <person name="Andrzejewski T.M."/>
            <person name="Davidsen T.M."/>
            <person name="Wayne K.J."/>
            <person name="Tettelin H."/>
            <person name="Glass J.I."/>
            <person name="Rusch D."/>
            <person name="Podicherti R."/>
            <person name="Tsui H.-C.T."/>
            <person name="Winkler M.E."/>
        </authorList>
    </citation>
    <scope>NUCLEOTIDE SEQUENCE</scope>
</reference>
<accession>A0A382SQH1</accession>
<dbReference type="Gene3D" id="3.40.50.150">
    <property type="entry name" value="Vaccinia Virus protein VP39"/>
    <property type="match status" value="1"/>
</dbReference>
<feature type="non-terminal residue" evidence="3">
    <location>
        <position position="1"/>
    </location>
</feature>
<feature type="domain" description="Methyltransferase type 11" evidence="2">
    <location>
        <begin position="72"/>
        <end position="170"/>
    </location>
</feature>
<dbReference type="PANTHER" id="PTHR44068:SF11">
    <property type="entry name" value="GERANYL DIPHOSPHATE 2-C-METHYLTRANSFERASE"/>
    <property type="match status" value="1"/>
</dbReference>
<dbReference type="EMBL" id="UINC01130851">
    <property type="protein sequence ID" value="SVD12184.1"/>
    <property type="molecule type" value="Genomic_DNA"/>
</dbReference>
<dbReference type="PANTHER" id="PTHR44068">
    <property type="entry name" value="ZGC:194242"/>
    <property type="match status" value="1"/>
</dbReference>
<evidence type="ECO:0000313" key="3">
    <source>
        <dbReference type="EMBL" id="SVD12184.1"/>
    </source>
</evidence>
<dbReference type="SUPFAM" id="SSF53335">
    <property type="entry name" value="S-adenosyl-L-methionine-dependent methyltransferases"/>
    <property type="match status" value="1"/>
</dbReference>
<evidence type="ECO:0000259" key="2">
    <source>
        <dbReference type="Pfam" id="PF08241"/>
    </source>
</evidence>
<name>A0A382SQH1_9ZZZZ</name>
<dbReference type="CDD" id="cd02440">
    <property type="entry name" value="AdoMet_MTases"/>
    <property type="match status" value="1"/>
</dbReference>
<protein>
    <recommendedName>
        <fullName evidence="2">Methyltransferase type 11 domain-containing protein</fullName>
    </recommendedName>
</protein>
<dbReference type="InterPro" id="IPR029063">
    <property type="entry name" value="SAM-dependent_MTases_sf"/>
</dbReference>
<gene>
    <name evidence="3" type="ORF">METZ01_LOCUS365038</name>
</gene>
<dbReference type="AlphaFoldDB" id="A0A382SQH1"/>
<evidence type="ECO:0000256" key="1">
    <source>
        <dbReference type="ARBA" id="ARBA00022679"/>
    </source>
</evidence>
<dbReference type="InterPro" id="IPR050447">
    <property type="entry name" value="Erg6_SMT_methyltransf"/>
</dbReference>
<sequence length="200" mass="21849">VSTHSCADVVQTARDYYNSADADNFYSTIWGGEDIHVGLYRAATDTIAEASRRTVERLAKRMQPLYNAMHVLDMGSGYGGTARYLAQTFGCKITGLNLSEVENRRARQLNEDMGLEGAIDIVEGNFEAVDAPDASYHAVCSQDAFLHSGHRASVVSEAARVLKTGGLFVFTDIMQADDCPQWVLQPILDRIHLSSLGCPS</sequence>
<feature type="non-terminal residue" evidence="3">
    <location>
        <position position="200"/>
    </location>
</feature>
<dbReference type="Pfam" id="PF08241">
    <property type="entry name" value="Methyltransf_11"/>
    <property type="match status" value="1"/>
</dbReference>
<keyword evidence="1" id="KW-0808">Transferase</keyword>
<dbReference type="InterPro" id="IPR013216">
    <property type="entry name" value="Methyltransf_11"/>
</dbReference>